<dbReference type="Pfam" id="PF04077">
    <property type="entry name" value="DsrH"/>
    <property type="match status" value="1"/>
</dbReference>
<gene>
    <name evidence="1" type="ORF">BKK47_00920</name>
</gene>
<dbReference type="SUPFAM" id="SSF75169">
    <property type="entry name" value="DsrEFH-like"/>
    <property type="match status" value="1"/>
</dbReference>
<dbReference type="STRING" id="1908257.BKK47_00920"/>
<dbReference type="Gene3D" id="3.40.1260.10">
    <property type="entry name" value="DsrEFH-like"/>
    <property type="match status" value="1"/>
</dbReference>
<dbReference type="GO" id="GO:0005737">
    <property type="term" value="C:cytoplasm"/>
    <property type="evidence" value="ECO:0007669"/>
    <property type="project" value="InterPro"/>
</dbReference>
<protein>
    <recommendedName>
        <fullName evidence="3">Sulfurtransferase TusB</fullName>
    </recommendedName>
</protein>
<keyword evidence="2" id="KW-1185">Reference proteome</keyword>
<sequence>MLYCFSQATYDKEELIAYLSLVTENDAIILWQDAVLLMIKYPDYFKLCKGDCFALEQDILARNLTALLPKENRVQFISLLDLVDITEQYFPQIAL</sequence>
<dbReference type="InterPro" id="IPR007215">
    <property type="entry name" value="Sulphur_relay_TusB/DsrH"/>
</dbReference>
<evidence type="ECO:0000313" key="2">
    <source>
        <dbReference type="Proteomes" id="UP000189426"/>
    </source>
</evidence>
<proteinExistence type="predicted"/>
<accession>A0A1V3IJI3</accession>
<dbReference type="GO" id="GO:0002143">
    <property type="term" value="P:tRNA wobble position uridine thiolation"/>
    <property type="evidence" value="ECO:0007669"/>
    <property type="project" value="InterPro"/>
</dbReference>
<evidence type="ECO:0000313" key="1">
    <source>
        <dbReference type="EMBL" id="OOF41525.1"/>
    </source>
</evidence>
<organism evidence="1 2">
    <name type="scientific">Rodentibacter mrazii</name>
    <dbReference type="NCBI Taxonomy" id="1908257"/>
    <lineage>
        <taxon>Bacteria</taxon>
        <taxon>Pseudomonadati</taxon>
        <taxon>Pseudomonadota</taxon>
        <taxon>Gammaproteobacteria</taxon>
        <taxon>Pasteurellales</taxon>
        <taxon>Pasteurellaceae</taxon>
        <taxon>Rodentibacter</taxon>
    </lineage>
</organism>
<dbReference type="RefSeq" id="WP_077493077.1">
    <property type="nucleotide sequence ID" value="NZ_MLHG01000008.1"/>
</dbReference>
<dbReference type="AlphaFoldDB" id="A0A1V3IJI3"/>
<dbReference type="Proteomes" id="UP000189426">
    <property type="component" value="Unassembled WGS sequence"/>
</dbReference>
<reference evidence="1 2" key="1">
    <citation type="submission" date="2016-10" db="EMBL/GenBank/DDBJ databases">
        <title>Rodentibacter gen. nov. and new species.</title>
        <authorList>
            <person name="Christensen H."/>
        </authorList>
    </citation>
    <scope>NUCLEOTIDE SEQUENCE [LARGE SCALE GENOMIC DNA]</scope>
    <source>
        <strain evidence="1 2">Ppn418</strain>
    </source>
</reference>
<evidence type="ECO:0008006" key="3">
    <source>
        <dbReference type="Google" id="ProtNLM"/>
    </source>
</evidence>
<name>A0A1V3IJI3_9PAST</name>
<dbReference type="InterPro" id="IPR027396">
    <property type="entry name" value="DsrEFH-like"/>
</dbReference>
<dbReference type="EMBL" id="MLHG01000008">
    <property type="protein sequence ID" value="OOF41525.1"/>
    <property type="molecule type" value="Genomic_DNA"/>
</dbReference>
<comment type="caution">
    <text evidence="1">The sequence shown here is derived from an EMBL/GenBank/DDBJ whole genome shotgun (WGS) entry which is preliminary data.</text>
</comment>